<evidence type="ECO:0000313" key="1">
    <source>
        <dbReference type="EMBL" id="UQC87172.1"/>
    </source>
</evidence>
<dbReference type="Proteomes" id="UP000830671">
    <property type="component" value="Chromosome 6"/>
</dbReference>
<dbReference type="EMBL" id="CP019478">
    <property type="protein sequence ID" value="UQC87172.1"/>
    <property type="molecule type" value="Genomic_DNA"/>
</dbReference>
<name>A0A9Q8WLH6_9PEZI</name>
<dbReference type="GeneID" id="73346647"/>
<dbReference type="AlphaFoldDB" id="A0A9Q8WLH6"/>
<dbReference type="KEGG" id="clup:CLUP02_12673"/>
<evidence type="ECO:0000313" key="2">
    <source>
        <dbReference type="Proteomes" id="UP000830671"/>
    </source>
</evidence>
<reference evidence="1" key="1">
    <citation type="journal article" date="2021" name="Mol. Plant Microbe Interact.">
        <title>Complete Genome Sequence of the Plant-Pathogenic Fungus Colletotrichum lupini.</title>
        <authorList>
            <person name="Baroncelli R."/>
            <person name="Pensec F."/>
            <person name="Da Lio D."/>
            <person name="Boufleur T."/>
            <person name="Vicente I."/>
            <person name="Sarrocco S."/>
            <person name="Picot A."/>
            <person name="Baraldi E."/>
            <person name="Sukno S."/>
            <person name="Thon M."/>
            <person name="Le Floch G."/>
        </authorList>
    </citation>
    <scope>NUCLEOTIDE SEQUENCE</scope>
    <source>
        <strain evidence="1">IMI 504893</strain>
    </source>
</reference>
<accession>A0A9Q8WLH6</accession>
<dbReference type="RefSeq" id="XP_049148783.1">
    <property type="nucleotide sequence ID" value="XM_049291637.1"/>
</dbReference>
<gene>
    <name evidence="1" type="ORF">CLUP02_12673</name>
</gene>
<organism evidence="1 2">
    <name type="scientific">Colletotrichum lupini</name>
    <dbReference type="NCBI Taxonomy" id="145971"/>
    <lineage>
        <taxon>Eukaryota</taxon>
        <taxon>Fungi</taxon>
        <taxon>Dikarya</taxon>
        <taxon>Ascomycota</taxon>
        <taxon>Pezizomycotina</taxon>
        <taxon>Sordariomycetes</taxon>
        <taxon>Hypocreomycetidae</taxon>
        <taxon>Glomerellales</taxon>
        <taxon>Glomerellaceae</taxon>
        <taxon>Colletotrichum</taxon>
        <taxon>Colletotrichum acutatum species complex</taxon>
    </lineage>
</organism>
<protein>
    <submittedName>
        <fullName evidence="1">Uncharacterized protein</fullName>
    </submittedName>
</protein>
<proteinExistence type="predicted"/>
<sequence>MSWNAVKREPLGGSHIATAQKLSELPHVYSSGKSVGHIPSRYNDKHKTLLFLDKKLYSNTLIQQPRTDRSVTFFASITIINITVMEVSSQSTLLACRTATIVQCFTKQPFAPLCGSCMATPAAPNCNKCGCDTCVHTISYTTEYDTFCSTGLAKQVYAVTETYRGMPSKPTVTSADVPFGFTAEVQTCTTCGPTPVVATITRPVSEVVQDVRASGVITIPAGIDPQYSLFSMTDFPSAALPSESTRVTAAQDPQGLVLQSGSAPDETLPLRKDTSLTASLHGTVTAHESNPDQIPTLGSLNSGVVLPLPTTASLPITNTVSGSTRQYGPAASYKCVIAAGLVLMTALMG</sequence>
<keyword evidence="2" id="KW-1185">Reference proteome</keyword>